<feature type="region of interest" description="Disordered" evidence="1">
    <location>
        <begin position="1"/>
        <end position="58"/>
    </location>
</feature>
<feature type="compositionally biased region" description="Basic and acidic residues" evidence="1">
    <location>
        <begin position="10"/>
        <end position="21"/>
    </location>
</feature>
<accession>A0A2C5ZTU2</accession>
<evidence type="ECO:0000313" key="2">
    <source>
        <dbReference type="EMBL" id="PHH83282.1"/>
    </source>
</evidence>
<evidence type="ECO:0000256" key="1">
    <source>
        <dbReference type="SAM" id="MobiDB-lite"/>
    </source>
</evidence>
<keyword evidence="3" id="KW-1185">Reference proteome</keyword>
<evidence type="ECO:0000313" key="3">
    <source>
        <dbReference type="Proteomes" id="UP000224854"/>
    </source>
</evidence>
<protein>
    <submittedName>
        <fullName evidence="2">Uncharacterized protein</fullName>
    </submittedName>
</protein>
<organism evidence="2 3">
    <name type="scientific">Ophiocordyceps australis</name>
    <dbReference type="NCBI Taxonomy" id="1399860"/>
    <lineage>
        <taxon>Eukaryota</taxon>
        <taxon>Fungi</taxon>
        <taxon>Dikarya</taxon>
        <taxon>Ascomycota</taxon>
        <taxon>Pezizomycotina</taxon>
        <taxon>Sordariomycetes</taxon>
        <taxon>Hypocreomycetidae</taxon>
        <taxon>Hypocreales</taxon>
        <taxon>Ophiocordycipitaceae</taxon>
        <taxon>Ophiocordyceps</taxon>
    </lineage>
</organism>
<sequence>MHALAPGPEPRADRHPMDPHRARLLTRNGLLTPEAPPLATVDDAGADADPTRPPNPMSSAVVAHAASCVLLSPIESCLCQVAAEESDNGILGHAQASYRLVN</sequence>
<name>A0A2C5ZTU2_9HYPO</name>
<proteinExistence type="predicted"/>
<reference evidence="2 3" key="1">
    <citation type="submission" date="2017-06" db="EMBL/GenBank/DDBJ databases">
        <title>Ant-infecting Ophiocordyceps genomes reveal a high diversity of potential behavioral manipulation genes and a possible major role for enterotoxins.</title>
        <authorList>
            <person name="De Bekker C."/>
            <person name="Evans H.C."/>
            <person name="Brachmann A."/>
            <person name="Hughes D.P."/>
        </authorList>
    </citation>
    <scope>NUCLEOTIDE SEQUENCE [LARGE SCALE GENOMIC DNA]</scope>
    <source>
        <strain evidence="2 3">1348a</strain>
    </source>
</reference>
<dbReference type="Proteomes" id="UP000224854">
    <property type="component" value="Unassembled WGS sequence"/>
</dbReference>
<dbReference type="EMBL" id="NJEU01000019">
    <property type="protein sequence ID" value="PHH83282.1"/>
    <property type="molecule type" value="Genomic_DNA"/>
</dbReference>
<dbReference type="AlphaFoldDB" id="A0A2C5ZTU2"/>
<comment type="caution">
    <text evidence="2">The sequence shown here is derived from an EMBL/GenBank/DDBJ whole genome shotgun (WGS) entry which is preliminary data.</text>
</comment>
<gene>
    <name evidence="2" type="ORF">CDD82_2462</name>
</gene>